<organism evidence="1 2">
    <name type="scientific">Candidatus Vogelbacteria bacterium CG10_big_fil_rev_8_21_14_0_10_45_14</name>
    <dbReference type="NCBI Taxonomy" id="1975042"/>
    <lineage>
        <taxon>Bacteria</taxon>
        <taxon>Candidatus Vogeliibacteriota</taxon>
    </lineage>
</organism>
<gene>
    <name evidence="1" type="ORF">COV07_03555</name>
</gene>
<dbReference type="Proteomes" id="UP000230833">
    <property type="component" value="Unassembled WGS sequence"/>
</dbReference>
<evidence type="ECO:0000313" key="1">
    <source>
        <dbReference type="EMBL" id="PIR46580.1"/>
    </source>
</evidence>
<proteinExistence type="predicted"/>
<accession>A0A2H0RJF8</accession>
<sequence length="136" mass="15762">MAETITEFLVSRGENPEEFAPVIKRFEDRMRDVSGRNYQKADIRDIKRFGEMIAVLLERRYLSGFPGIRCECQVLVFTSGKTYLGFNTHIDGLYGTRGQDRLEEDYWEILGCSHVGDHISVRLKGRKEHEGTIECR</sequence>
<name>A0A2H0RJF8_9BACT</name>
<reference evidence="1 2" key="1">
    <citation type="submission" date="2017-09" db="EMBL/GenBank/DDBJ databases">
        <title>Depth-based differentiation of microbial function through sediment-hosted aquifers and enrichment of novel symbionts in the deep terrestrial subsurface.</title>
        <authorList>
            <person name="Probst A.J."/>
            <person name="Ladd B."/>
            <person name="Jarett J.K."/>
            <person name="Geller-Mcgrath D.E."/>
            <person name="Sieber C.M."/>
            <person name="Emerson J.B."/>
            <person name="Anantharaman K."/>
            <person name="Thomas B.C."/>
            <person name="Malmstrom R."/>
            <person name="Stieglmeier M."/>
            <person name="Klingl A."/>
            <person name="Woyke T."/>
            <person name="Ryan C.M."/>
            <person name="Banfield J.F."/>
        </authorList>
    </citation>
    <scope>NUCLEOTIDE SEQUENCE [LARGE SCALE GENOMIC DNA]</scope>
    <source>
        <strain evidence="1">CG10_big_fil_rev_8_21_14_0_10_45_14</strain>
    </source>
</reference>
<dbReference type="EMBL" id="PCYL01000037">
    <property type="protein sequence ID" value="PIR46580.1"/>
    <property type="molecule type" value="Genomic_DNA"/>
</dbReference>
<evidence type="ECO:0000313" key="2">
    <source>
        <dbReference type="Proteomes" id="UP000230833"/>
    </source>
</evidence>
<dbReference type="AlphaFoldDB" id="A0A2H0RJF8"/>
<protein>
    <submittedName>
        <fullName evidence="1">Uncharacterized protein</fullName>
    </submittedName>
</protein>
<comment type="caution">
    <text evidence="1">The sequence shown here is derived from an EMBL/GenBank/DDBJ whole genome shotgun (WGS) entry which is preliminary data.</text>
</comment>